<accession>A0ABS3ARP4</accession>
<comment type="subcellular location">
    <subcellularLocation>
        <location evidence="9">Cell membrane</location>
        <topology evidence="9">Multi-pass membrane protein</topology>
    </subcellularLocation>
</comment>
<keyword evidence="6 9" id="KW-0378">Hydrolase</keyword>
<keyword evidence="3 9" id="KW-0645">Protease</keyword>
<keyword evidence="4 9" id="KW-0812">Transmembrane</keyword>
<evidence type="ECO:0000256" key="1">
    <source>
        <dbReference type="ARBA" id="ARBA00006139"/>
    </source>
</evidence>
<keyword evidence="12" id="KW-1185">Reference proteome</keyword>
<feature type="transmembrane region" description="Helical" evidence="9">
    <location>
        <begin position="76"/>
        <end position="93"/>
    </location>
</feature>
<dbReference type="Pfam" id="PF01252">
    <property type="entry name" value="Peptidase_A8"/>
    <property type="match status" value="1"/>
</dbReference>
<reference evidence="11 12" key="1">
    <citation type="submission" date="2021-02" db="EMBL/GenBank/DDBJ databases">
        <title>Activity-based single-cell genomes from oceanic crustal fluid captures similar information to metagenomic and metatranscriptomic surveys with orders of magnitude less sampling.</title>
        <authorList>
            <person name="D'Angelo T.S."/>
            <person name="Orcutt B.N."/>
        </authorList>
    </citation>
    <scope>NUCLEOTIDE SEQUENCE [LARGE SCALE GENOMIC DNA]</scope>
    <source>
        <strain evidence="11">AH-315-G07</strain>
    </source>
</reference>
<evidence type="ECO:0000256" key="10">
    <source>
        <dbReference type="RuleBase" id="RU004181"/>
    </source>
</evidence>
<evidence type="ECO:0000256" key="9">
    <source>
        <dbReference type="HAMAP-Rule" id="MF_00161"/>
    </source>
</evidence>
<dbReference type="EC" id="3.4.23.36" evidence="9"/>
<comment type="similarity">
    <text evidence="1 9 10">Belongs to the peptidase A8 family.</text>
</comment>
<dbReference type="PANTHER" id="PTHR33695:SF1">
    <property type="entry name" value="LIPOPROTEIN SIGNAL PEPTIDASE"/>
    <property type="match status" value="1"/>
</dbReference>
<evidence type="ECO:0000313" key="11">
    <source>
        <dbReference type="EMBL" id="MBN4067406.1"/>
    </source>
</evidence>
<dbReference type="PANTHER" id="PTHR33695">
    <property type="entry name" value="LIPOPROTEIN SIGNAL PEPTIDASE"/>
    <property type="match status" value="1"/>
</dbReference>
<gene>
    <name evidence="9 11" type="primary">lspA</name>
    <name evidence="11" type="ORF">JYU14_04915</name>
</gene>
<dbReference type="Proteomes" id="UP000722121">
    <property type="component" value="Unassembled WGS sequence"/>
</dbReference>
<protein>
    <recommendedName>
        <fullName evidence="9">Lipoprotein signal peptidase</fullName>
        <ecNumber evidence="9">3.4.23.36</ecNumber>
    </recommendedName>
    <alternativeName>
        <fullName evidence="9">Prolipoprotein signal peptidase</fullName>
    </alternativeName>
    <alternativeName>
        <fullName evidence="9">Signal peptidase II</fullName>
        <shortName evidence="9">SPase II</shortName>
    </alternativeName>
</protein>
<dbReference type="NCBIfam" id="TIGR00077">
    <property type="entry name" value="lspA"/>
    <property type="match status" value="1"/>
</dbReference>
<dbReference type="EMBL" id="JAFITR010000134">
    <property type="protein sequence ID" value="MBN4067406.1"/>
    <property type="molecule type" value="Genomic_DNA"/>
</dbReference>
<comment type="function">
    <text evidence="9">This protein specifically catalyzes the removal of signal peptides from prolipoproteins.</text>
</comment>
<proteinExistence type="inferred from homology"/>
<keyword evidence="8 9" id="KW-0472">Membrane</keyword>
<keyword evidence="2 9" id="KW-1003">Cell membrane</keyword>
<comment type="caution">
    <text evidence="11">The sequence shown here is derived from an EMBL/GenBank/DDBJ whole genome shotgun (WGS) entry which is preliminary data.</text>
</comment>
<feature type="transmembrane region" description="Helical" evidence="9">
    <location>
        <begin position="136"/>
        <end position="156"/>
    </location>
</feature>
<comment type="caution">
    <text evidence="9">Lacks conserved residue(s) required for the propagation of feature annotation.</text>
</comment>
<feature type="transmembrane region" description="Helical" evidence="9">
    <location>
        <begin position="98"/>
        <end position="116"/>
    </location>
</feature>
<feature type="active site" evidence="9">
    <location>
        <position position="126"/>
    </location>
</feature>
<keyword evidence="7 9" id="KW-1133">Transmembrane helix</keyword>
<evidence type="ECO:0000256" key="6">
    <source>
        <dbReference type="ARBA" id="ARBA00022801"/>
    </source>
</evidence>
<evidence type="ECO:0000256" key="4">
    <source>
        <dbReference type="ARBA" id="ARBA00022692"/>
    </source>
</evidence>
<evidence type="ECO:0000256" key="3">
    <source>
        <dbReference type="ARBA" id="ARBA00022670"/>
    </source>
</evidence>
<dbReference type="InterPro" id="IPR001872">
    <property type="entry name" value="Peptidase_A8"/>
</dbReference>
<evidence type="ECO:0000256" key="2">
    <source>
        <dbReference type="ARBA" id="ARBA00022475"/>
    </source>
</evidence>
<organism evidence="11 12">
    <name type="scientific">Simkania negevensis</name>
    <dbReference type="NCBI Taxonomy" id="83561"/>
    <lineage>
        <taxon>Bacteria</taxon>
        <taxon>Pseudomonadati</taxon>
        <taxon>Chlamydiota</taxon>
        <taxon>Chlamydiia</taxon>
        <taxon>Parachlamydiales</taxon>
        <taxon>Simkaniaceae</taxon>
        <taxon>Simkania</taxon>
    </lineage>
</organism>
<name>A0ABS3ARP4_9BACT</name>
<dbReference type="PRINTS" id="PR00781">
    <property type="entry name" value="LIPOSIGPTASE"/>
</dbReference>
<comment type="pathway">
    <text evidence="9">Protein modification; lipoprotein biosynthesis (signal peptide cleavage).</text>
</comment>
<sequence length="174" mass="19277">MSKRELGGCTLLVALLVFVDFALKSLVLAYIPKAVGSYPYGGVGVFQHFFGIECSVIHVTNTGAAWSFFSEYPGRLLIVRFAMVFLLACYLFFGNHRFATAVPLSLILAGAVGNIIDNILYGHVIDMFSFVFWGYHYPVFNLADAFITMGVGWLLCHSFVHKKKRLVDGEDCAS</sequence>
<dbReference type="GO" id="GO:0004190">
    <property type="term" value="F:aspartic-type endopeptidase activity"/>
    <property type="evidence" value="ECO:0007669"/>
    <property type="project" value="UniProtKB-EC"/>
</dbReference>
<evidence type="ECO:0000256" key="5">
    <source>
        <dbReference type="ARBA" id="ARBA00022750"/>
    </source>
</evidence>
<feature type="active site" evidence="9">
    <location>
        <position position="144"/>
    </location>
</feature>
<evidence type="ECO:0000256" key="8">
    <source>
        <dbReference type="ARBA" id="ARBA00023136"/>
    </source>
</evidence>
<keyword evidence="5 9" id="KW-0064">Aspartyl protease</keyword>
<comment type="catalytic activity">
    <reaction evidence="9">
        <text>Release of signal peptides from bacterial membrane prolipoproteins. Hydrolyzes -Xaa-Yaa-Zaa-|-(S,diacylglyceryl)Cys-, in which Xaa is hydrophobic (preferably Leu), and Yaa (Ala or Ser) and Zaa (Gly or Ala) have small, neutral side chains.</text>
        <dbReference type="EC" id="3.4.23.36"/>
    </reaction>
</comment>
<dbReference type="HAMAP" id="MF_00161">
    <property type="entry name" value="LspA"/>
    <property type="match status" value="1"/>
</dbReference>
<evidence type="ECO:0000313" key="12">
    <source>
        <dbReference type="Proteomes" id="UP000722121"/>
    </source>
</evidence>
<evidence type="ECO:0000256" key="7">
    <source>
        <dbReference type="ARBA" id="ARBA00022989"/>
    </source>
</evidence>